<proteinExistence type="predicted"/>
<name>A0A392LZA2_9FABA</name>
<reference evidence="2 3" key="1">
    <citation type="journal article" date="2018" name="Front. Plant Sci.">
        <title>Red Clover (Trifolium pratense) and Zigzag Clover (T. medium) - A Picture of Genomic Similarities and Differences.</title>
        <authorList>
            <person name="Dluhosova J."/>
            <person name="Istvanek J."/>
            <person name="Nedelnik J."/>
            <person name="Repkova J."/>
        </authorList>
    </citation>
    <scope>NUCLEOTIDE SEQUENCE [LARGE SCALE GENOMIC DNA]</scope>
    <source>
        <strain evidence="3">cv. 10/8</strain>
        <tissue evidence="2">Leaf</tissue>
    </source>
</reference>
<dbReference type="AlphaFoldDB" id="A0A392LZA2"/>
<feature type="region of interest" description="Disordered" evidence="1">
    <location>
        <begin position="57"/>
        <end position="94"/>
    </location>
</feature>
<dbReference type="EMBL" id="LXQA010000637">
    <property type="protein sequence ID" value="MCH80058.1"/>
    <property type="molecule type" value="Genomic_DNA"/>
</dbReference>
<feature type="compositionally biased region" description="Polar residues" evidence="1">
    <location>
        <begin position="82"/>
        <end position="93"/>
    </location>
</feature>
<evidence type="ECO:0000313" key="3">
    <source>
        <dbReference type="Proteomes" id="UP000265520"/>
    </source>
</evidence>
<evidence type="ECO:0000313" key="2">
    <source>
        <dbReference type="EMBL" id="MCH80058.1"/>
    </source>
</evidence>
<accession>A0A392LZA2</accession>
<gene>
    <name evidence="2" type="ORF">A2U01_0000820</name>
</gene>
<protein>
    <submittedName>
        <fullName evidence="2">Uncharacterized protein</fullName>
    </submittedName>
</protein>
<sequence>MNHDTWRDPNDVDVMYASTYAIDEKRFTMLFRLHTPTFDRAATVALLKELMWHVAGRGGGDEGRQAKGGDKENLTIEGGEKPQQQISAASQNNTDKEANGCIGPQCLIDVNEEADLFIDQLDVCDFNPKTNQAQTNGPACPPGCSYIKSYSTSCIENSKIGLLSVTNKCEPTNRAPPSNYLCRI</sequence>
<feature type="compositionally biased region" description="Basic and acidic residues" evidence="1">
    <location>
        <begin position="59"/>
        <end position="80"/>
    </location>
</feature>
<comment type="caution">
    <text evidence="2">The sequence shown here is derived from an EMBL/GenBank/DDBJ whole genome shotgun (WGS) entry which is preliminary data.</text>
</comment>
<organism evidence="2 3">
    <name type="scientific">Trifolium medium</name>
    <dbReference type="NCBI Taxonomy" id="97028"/>
    <lineage>
        <taxon>Eukaryota</taxon>
        <taxon>Viridiplantae</taxon>
        <taxon>Streptophyta</taxon>
        <taxon>Embryophyta</taxon>
        <taxon>Tracheophyta</taxon>
        <taxon>Spermatophyta</taxon>
        <taxon>Magnoliopsida</taxon>
        <taxon>eudicotyledons</taxon>
        <taxon>Gunneridae</taxon>
        <taxon>Pentapetalae</taxon>
        <taxon>rosids</taxon>
        <taxon>fabids</taxon>
        <taxon>Fabales</taxon>
        <taxon>Fabaceae</taxon>
        <taxon>Papilionoideae</taxon>
        <taxon>50 kb inversion clade</taxon>
        <taxon>NPAAA clade</taxon>
        <taxon>Hologalegina</taxon>
        <taxon>IRL clade</taxon>
        <taxon>Trifolieae</taxon>
        <taxon>Trifolium</taxon>
    </lineage>
</organism>
<dbReference type="Proteomes" id="UP000265520">
    <property type="component" value="Unassembled WGS sequence"/>
</dbReference>
<keyword evidence="3" id="KW-1185">Reference proteome</keyword>
<evidence type="ECO:0000256" key="1">
    <source>
        <dbReference type="SAM" id="MobiDB-lite"/>
    </source>
</evidence>